<dbReference type="RefSeq" id="WP_090520972.1">
    <property type="nucleotide sequence ID" value="NZ_FNAH01000001.1"/>
</dbReference>
<dbReference type="InterPro" id="IPR050712">
    <property type="entry name" value="NAD(P)H-dep_reductase"/>
</dbReference>
<organism evidence="2 3">
    <name type="scientific">Paracoccus isoporae</name>
    <dbReference type="NCBI Taxonomy" id="591205"/>
    <lineage>
        <taxon>Bacteria</taxon>
        <taxon>Pseudomonadati</taxon>
        <taxon>Pseudomonadota</taxon>
        <taxon>Alphaproteobacteria</taxon>
        <taxon>Rhodobacterales</taxon>
        <taxon>Paracoccaceae</taxon>
        <taxon>Paracoccus</taxon>
    </lineage>
</organism>
<dbReference type="AlphaFoldDB" id="A0A1G6UPR4"/>
<dbReference type="EMBL" id="FNAH01000001">
    <property type="protein sequence ID" value="SDD43291.1"/>
    <property type="molecule type" value="Genomic_DNA"/>
</dbReference>
<evidence type="ECO:0000259" key="1">
    <source>
        <dbReference type="Pfam" id="PF03358"/>
    </source>
</evidence>
<dbReference type="GO" id="GO:0016491">
    <property type="term" value="F:oxidoreductase activity"/>
    <property type="evidence" value="ECO:0007669"/>
    <property type="project" value="InterPro"/>
</dbReference>
<evidence type="ECO:0000313" key="3">
    <source>
        <dbReference type="Proteomes" id="UP000199344"/>
    </source>
</evidence>
<gene>
    <name evidence="2" type="ORF">SAMN05421538_101601</name>
</gene>
<keyword evidence="3" id="KW-1185">Reference proteome</keyword>
<dbReference type="STRING" id="591205.SAMN05421538_101601"/>
<dbReference type="InterPro" id="IPR029039">
    <property type="entry name" value="Flavoprotein-like_sf"/>
</dbReference>
<name>A0A1G6UPR4_9RHOB</name>
<dbReference type="Gene3D" id="3.40.50.360">
    <property type="match status" value="1"/>
</dbReference>
<dbReference type="Proteomes" id="UP000199344">
    <property type="component" value="Unassembled WGS sequence"/>
</dbReference>
<dbReference type="GO" id="GO:0005829">
    <property type="term" value="C:cytosol"/>
    <property type="evidence" value="ECO:0007669"/>
    <property type="project" value="TreeGrafter"/>
</dbReference>
<sequence length="194" mass="21015">MSHHNQIAVIQGSIRAGRINDRVTAWVVRAMQQQGYSPDVIDPADPEFLPIQTGDEAAAARLTARLEPAAAYVVVTPEYNHAAPGPLKTLIDSQKHVWQAKPVGFVSYGGISGGLRAVEALRPVFAELHAVTLRDTVSFAAPWNRFDDSGRLTDPEDHAAASAAMSHFGDRLRWWIAALGPARAASPYDRKKAA</sequence>
<accession>A0A1G6UPR4</accession>
<dbReference type="SUPFAM" id="SSF52218">
    <property type="entry name" value="Flavoproteins"/>
    <property type="match status" value="1"/>
</dbReference>
<dbReference type="OrthoDB" id="9812295at2"/>
<feature type="domain" description="NADPH-dependent FMN reductase-like" evidence="1">
    <location>
        <begin position="7"/>
        <end position="140"/>
    </location>
</feature>
<dbReference type="PANTHER" id="PTHR30543">
    <property type="entry name" value="CHROMATE REDUCTASE"/>
    <property type="match status" value="1"/>
</dbReference>
<reference evidence="2 3" key="1">
    <citation type="submission" date="2016-10" db="EMBL/GenBank/DDBJ databases">
        <authorList>
            <person name="de Groot N.N."/>
        </authorList>
    </citation>
    <scope>NUCLEOTIDE SEQUENCE [LARGE SCALE GENOMIC DNA]</scope>
    <source>
        <strain evidence="2 3">DSM 22220</strain>
    </source>
</reference>
<dbReference type="GO" id="GO:0010181">
    <property type="term" value="F:FMN binding"/>
    <property type="evidence" value="ECO:0007669"/>
    <property type="project" value="TreeGrafter"/>
</dbReference>
<protein>
    <submittedName>
        <fullName evidence="2">NAD(P)H-dependent FMN reductase</fullName>
    </submittedName>
</protein>
<proteinExistence type="predicted"/>
<dbReference type="InterPro" id="IPR005025">
    <property type="entry name" value="FMN_Rdtase-like_dom"/>
</dbReference>
<dbReference type="Pfam" id="PF03358">
    <property type="entry name" value="FMN_red"/>
    <property type="match status" value="1"/>
</dbReference>
<evidence type="ECO:0000313" key="2">
    <source>
        <dbReference type="EMBL" id="SDD43291.1"/>
    </source>
</evidence>
<dbReference type="PANTHER" id="PTHR30543:SF21">
    <property type="entry name" value="NAD(P)H-DEPENDENT FMN REDUCTASE LOT6"/>
    <property type="match status" value="1"/>
</dbReference>